<accession>A0ABT9ZKA5</accession>
<keyword evidence="1" id="KW-0472">Membrane</keyword>
<organism evidence="2 3">
    <name type="scientific">Metabacillus malikii</name>
    <dbReference type="NCBI Taxonomy" id="1504265"/>
    <lineage>
        <taxon>Bacteria</taxon>
        <taxon>Bacillati</taxon>
        <taxon>Bacillota</taxon>
        <taxon>Bacilli</taxon>
        <taxon>Bacillales</taxon>
        <taxon>Bacillaceae</taxon>
        <taxon>Metabacillus</taxon>
    </lineage>
</organism>
<keyword evidence="3" id="KW-1185">Reference proteome</keyword>
<reference evidence="2 3" key="1">
    <citation type="submission" date="2023-07" db="EMBL/GenBank/DDBJ databases">
        <title>Genomic Encyclopedia of Type Strains, Phase IV (KMG-IV): sequencing the most valuable type-strain genomes for metagenomic binning, comparative biology and taxonomic classification.</title>
        <authorList>
            <person name="Goeker M."/>
        </authorList>
    </citation>
    <scope>NUCLEOTIDE SEQUENCE [LARGE SCALE GENOMIC DNA]</scope>
    <source>
        <strain evidence="2 3">DSM 29005</strain>
    </source>
</reference>
<evidence type="ECO:0000313" key="2">
    <source>
        <dbReference type="EMBL" id="MDQ0232410.1"/>
    </source>
</evidence>
<feature type="transmembrane region" description="Helical" evidence="1">
    <location>
        <begin position="24"/>
        <end position="41"/>
    </location>
</feature>
<protein>
    <submittedName>
        <fullName evidence="2">Uncharacterized protein</fullName>
    </submittedName>
</protein>
<keyword evidence="1" id="KW-0812">Transmembrane</keyword>
<dbReference type="RefSeq" id="WP_307344410.1">
    <property type="nucleotide sequence ID" value="NZ_JAUSUD010000021.1"/>
</dbReference>
<comment type="caution">
    <text evidence="2">The sequence shown here is derived from an EMBL/GenBank/DDBJ whole genome shotgun (WGS) entry which is preliminary data.</text>
</comment>
<dbReference type="EMBL" id="JAUSUD010000021">
    <property type="protein sequence ID" value="MDQ0232410.1"/>
    <property type="molecule type" value="Genomic_DNA"/>
</dbReference>
<evidence type="ECO:0000313" key="3">
    <source>
        <dbReference type="Proteomes" id="UP001234495"/>
    </source>
</evidence>
<dbReference type="Proteomes" id="UP001234495">
    <property type="component" value="Unassembled WGS sequence"/>
</dbReference>
<gene>
    <name evidence="2" type="ORF">J2S19_003721</name>
</gene>
<sequence>MGCCGGHHSKQDNHPQNTSIKSKFWTLLIGIGVIATLIYLLN</sequence>
<keyword evidence="1" id="KW-1133">Transmembrane helix</keyword>
<name>A0ABT9ZKA5_9BACI</name>
<proteinExistence type="predicted"/>
<evidence type="ECO:0000256" key="1">
    <source>
        <dbReference type="SAM" id="Phobius"/>
    </source>
</evidence>